<dbReference type="Pfam" id="PF00465">
    <property type="entry name" value="Fe-ADH"/>
    <property type="match status" value="1"/>
</dbReference>
<comment type="cofactor">
    <cofactor evidence="1">
        <name>Fe cation</name>
        <dbReference type="ChEBI" id="CHEBI:24875"/>
    </cofactor>
</comment>
<dbReference type="InterPro" id="IPR001670">
    <property type="entry name" value="ADH_Fe/GldA"/>
</dbReference>
<proteinExistence type="inferred from homology"/>
<dbReference type="PANTHER" id="PTHR11496:SF102">
    <property type="entry name" value="ALCOHOL DEHYDROGENASE 4"/>
    <property type="match status" value="1"/>
</dbReference>
<dbReference type="PROSITE" id="PS00913">
    <property type="entry name" value="ADH_IRON_1"/>
    <property type="match status" value="1"/>
</dbReference>
<evidence type="ECO:0000259" key="5">
    <source>
        <dbReference type="Pfam" id="PF00465"/>
    </source>
</evidence>
<evidence type="ECO:0000313" key="7">
    <source>
        <dbReference type="EMBL" id="QDU89533.1"/>
    </source>
</evidence>
<reference evidence="7 8" key="1">
    <citation type="submission" date="2019-02" db="EMBL/GenBank/DDBJ databases">
        <title>Deep-cultivation of Planctomycetes and their phenomic and genomic characterization uncovers novel biology.</title>
        <authorList>
            <person name="Wiegand S."/>
            <person name="Jogler M."/>
            <person name="Boedeker C."/>
            <person name="Pinto D."/>
            <person name="Vollmers J."/>
            <person name="Rivas-Marin E."/>
            <person name="Kohn T."/>
            <person name="Peeters S.H."/>
            <person name="Heuer A."/>
            <person name="Rast P."/>
            <person name="Oberbeckmann S."/>
            <person name="Bunk B."/>
            <person name="Jeske O."/>
            <person name="Meyerdierks A."/>
            <person name="Storesund J.E."/>
            <person name="Kallscheuer N."/>
            <person name="Luecker S."/>
            <person name="Lage O.M."/>
            <person name="Pohl T."/>
            <person name="Merkel B.J."/>
            <person name="Hornburger P."/>
            <person name="Mueller R.-W."/>
            <person name="Bruemmer F."/>
            <person name="Labrenz M."/>
            <person name="Spormann A.M."/>
            <person name="Op den Camp H."/>
            <person name="Overmann J."/>
            <person name="Amann R."/>
            <person name="Jetten M.S.M."/>
            <person name="Mascher T."/>
            <person name="Medema M.H."/>
            <person name="Devos D.P."/>
            <person name="Kaster A.-K."/>
            <person name="Ovreas L."/>
            <person name="Rohde M."/>
            <person name="Galperin M.Y."/>
            <person name="Jogler C."/>
        </authorList>
    </citation>
    <scope>NUCLEOTIDE SEQUENCE [LARGE SCALE GENOMIC DNA]</scope>
    <source>
        <strain evidence="7 8">Pla175</strain>
    </source>
</reference>
<evidence type="ECO:0000256" key="3">
    <source>
        <dbReference type="ARBA" id="ARBA00023002"/>
    </source>
</evidence>
<keyword evidence="4" id="KW-0520">NAD</keyword>
<dbReference type="RefSeq" id="WP_145286279.1">
    <property type="nucleotide sequence ID" value="NZ_CP036291.1"/>
</dbReference>
<dbReference type="SUPFAM" id="SSF56796">
    <property type="entry name" value="Dehydroquinate synthase-like"/>
    <property type="match status" value="1"/>
</dbReference>
<name>A0A518DDJ8_9BACT</name>
<accession>A0A518DDJ8</accession>
<comment type="similarity">
    <text evidence="2">Belongs to the iron-containing alcohol dehydrogenase family.</text>
</comment>
<feature type="domain" description="Fe-containing alcohol dehydrogenase-like C-terminal" evidence="6">
    <location>
        <begin position="197"/>
        <end position="391"/>
    </location>
</feature>
<keyword evidence="8" id="KW-1185">Reference proteome</keyword>
<dbReference type="InterPro" id="IPR039697">
    <property type="entry name" value="Alcohol_dehydrogenase_Fe"/>
</dbReference>
<dbReference type="KEGG" id="pnd:Pla175_29250"/>
<dbReference type="PANTHER" id="PTHR11496">
    <property type="entry name" value="ALCOHOL DEHYDROGENASE"/>
    <property type="match status" value="1"/>
</dbReference>
<protein>
    <submittedName>
        <fullName evidence="7">Phosphonoacetaldehyde reductase</fullName>
        <ecNumber evidence="7">1.1.1.309</ecNumber>
    </submittedName>
</protein>
<evidence type="ECO:0000256" key="2">
    <source>
        <dbReference type="ARBA" id="ARBA00007358"/>
    </source>
</evidence>
<dbReference type="EMBL" id="CP036291">
    <property type="protein sequence ID" value="QDU89533.1"/>
    <property type="molecule type" value="Genomic_DNA"/>
</dbReference>
<evidence type="ECO:0000259" key="6">
    <source>
        <dbReference type="Pfam" id="PF25137"/>
    </source>
</evidence>
<gene>
    <name evidence="7" type="primary">phpC</name>
    <name evidence="7" type="ORF">Pla175_29250</name>
</gene>
<dbReference type="AlphaFoldDB" id="A0A518DDJ8"/>
<dbReference type="Gene3D" id="1.20.1090.10">
    <property type="entry name" value="Dehydroquinate synthase-like - alpha domain"/>
    <property type="match status" value="1"/>
</dbReference>
<dbReference type="GO" id="GO:0004022">
    <property type="term" value="F:alcohol dehydrogenase (NAD+) activity"/>
    <property type="evidence" value="ECO:0007669"/>
    <property type="project" value="TreeGrafter"/>
</dbReference>
<sequence>MNVHSPTSPFASACGEEAHTLIAGSGQRVAYSLDELGLLLHQIGATRVLLVVDSGAADAARAWGRIERQLAGAVVQRFEDFCPNPKLSQAVAAARAAAELRAEAVVAVGGGSCLDIAKLAAAGTWAGVAASARADSLHPAPALIAAPTTSGSGSEATQFAVAYDAGIKKSYACPQMRPGCVILDPTLVAAMPARLAAVSGLDALAQAVESLWAVGGTARSYRYAGAAGRLVASALHASVTRGDGASRTRMMAGAFLAGQAINLGKTTAAHAVSYSLTSRYGIAHGHAVALTLGWFGDANARTGNDDCVDPRGPAYVRRRAACGAALLGCAPAELPRAVWALLGELGLPRSLREAGVPEEALAAIAGSVNQERMANNPRRFDPPTLLGLLGRAWDAEF</sequence>
<evidence type="ECO:0000256" key="1">
    <source>
        <dbReference type="ARBA" id="ARBA00001962"/>
    </source>
</evidence>
<dbReference type="GO" id="GO:0046872">
    <property type="term" value="F:metal ion binding"/>
    <property type="evidence" value="ECO:0007669"/>
    <property type="project" value="InterPro"/>
</dbReference>
<feature type="domain" description="Alcohol dehydrogenase iron-type/glycerol dehydrogenase GldA" evidence="5">
    <location>
        <begin position="32"/>
        <end position="185"/>
    </location>
</feature>
<dbReference type="InterPro" id="IPR056798">
    <property type="entry name" value="ADH_Fe_C"/>
</dbReference>
<dbReference type="Proteomes" id="UP000317429">
    <property type="component" value="Chromosome"/>
</dbReference>
<dbReference type="EC" id="1.1.1.309" evidence="7"/>
<keyword evidence="3 7" id="KW-0560">Oxidoreductase</keyword>
<organism evidence="7 8">
    <name type="scientific">Pirellulimonas nuda</name>
    <dbReference type="NCBI Taxonomy" id="2528009"/>
    <lineage>
        <taxon>Bacteria</taxon>
        <taxon>Pseudomonadati</taxon>
        <taxon>Planctomycetota</taxon>
        <taxon>Planctomycetia</taxon>
        <taxon>Pirellulales</taxon>
        <taxon>Lacipirellulaceae</taxon>
        <taxon>Pirellulimonas</taxon>
    </lineage>
</organism>
<dbReference type="InterPro" id="IPR018211">
    <property type="entry name" value="ADH_Fe_CS"/>
</dbReference>
<dbReference type="Gene3D" id="3.40.50.1970">
    <property type="match status" value="1"/>
</dbReference>
<dbReference type="OrthoDB" id="9804734at2"/>
<evidence type="ECO:0000313" key="8">
    <source>
        <dbReference type="Proteomes" id="UP000317429"/>
    </source>
</evidence>
<dbReference type="Pfam" id="PF25137">
    <property type="entry name" value="ADH_Fe_C"/>
    <property type="match status" value="1"/>
</dbReference>
<evidence type="ECO:0000256" key="4">
    <source>
        <dbReference type="ARBA" id="ARBA00023027"/>
    </source>
</evidence>